<feature type="transmembrane region" description="Helical" evidence="1">
    <location>
        <begin position="43"/>
        <end position="63"/>
    </location>
</feature>
<keyword evidence="1" id="KW-0812">Transmembrane</keyword>
<dbReference type="AlphaFoldDB" id="A0A4D7QKX2"/>
<dbReference type="Proteomes" id="UP000298588">
    <property type="component" value="Chromosome"/>
</dbReference>
<sequence>MTDLKPILQSRTVWSSVVGLICLFAQVFGVETRLIDQGALVEAILQVVTGAGLVGAIVFRVAATTRLAP</sequence>
<feature type="transmembrane region" description="Helical" evidence="1">
    <location>
        <begin position="12"/>
        <end position="31"/>
    </location>
</feature>
<name>A0A4D7QKX2_9HYPH</name>
<evidence type="ECO:0000256" key="1">
    <source>
        <dbReference type="SAM" id="Phobius"/>
    </source>
</evidence>
<proteinExistence type="predicted"/>
<accession>A0A4D7QKX2</accession>
<keyword evidence="3" id="KW-1185">Reference proteome</keyword>
<dbReference type="OrthoDB" id="9815229at2"/>
<evidence type="ECO:0000313" key="3">
    <source>
        <dbReference type="Proteomes" id="UP000298588"/>
    </source>
</evidence>
<evidence type="ECO:0000313" key="2">
    <source>
        <dbReference type="EMBL" id="QCK86643.1"/>
    </source>
</evidence>
<dbReference type="RefSeq" id="WP_137099974.1">
    <property type="nucleotide sequence ID" value="NZ_CP039865.1"/>
</dbReference>
<keyword evidence="1" id="KW-0472">Membrane</keyword>
<protein>
    <submittedName>
        <fullName evidence="2">Uncharacterized protein</fullName>
    </submittedName>
</protein>
<dbReference type="EMBL" id="CP039865">
    <property type="protein sequence ID" value="QCK86643.1"/>
    <property type="molecule type" value="Genomic_DNA"/>
</dbReference>
<organism evidence="2 3">
    <name type="scientific">Phreatobacter aquaticus</name>
    <dbReference type="NCBI Taxonomy" id="2570229"/>
    <lineage>
        <taxon>Bacteria</taxon>
        <taxon>Pseudomonadati</taxon>
        <taxon>Pseudomonadota</taxon>
        <taxon>Alphaproteobacteria</taxon>
        <taxon>Hyphomicrobiales</taxon>
        <taxon>Phreatobacteraceae</taxon>
        <taxon>Phreatobacter</taxon>
    </lineage>
</organism>
<keyword evidence="1" id="KW-1133">Transmembrane helix</keyword>
<dbReference type="KEGG" id="paqt:E8L99_13180"/>
<gene>
    <name evidence="2" type="ORF">E8L99_13180</name>
</gene>
<reference evidence="2 3" key="1">
    <citation type="submission" date="2019-04" db="EMBL/GenBank/DDBJ databases">
        <title>Phreatobacter aquaticus sp. nov.</title>
        <authorList>
            <person name="Choi A."/>
            <person name="Baek K."/>
        </authorList>
    </citation>
    <scope>NUCLEOTIDE SEQUENCE [LARGE SCALE GENOMIC DNA]</scope>
    <source>
        <strain evidence="2 3">NMCR1094</strain>
    </source>
</reference>